<sequence>MKMAKCWFVCAVLSATLALVASVPGAEDLFSTPIVDANGRRLTLEEYRGRVLLIVNVASECGFTDGHYKSLVKLQMMFSRLQVLAFPCNQFGAQEPQDAASVQRWAKATYDVNFPIFGKVNVTGENASPLFRFLISATAKEPTWNFWKYLVNHEGRVLHAWGPWQDVEVVFPEIKAAVDAIPIDEAGSRRPRPPAPARVAEPRASLNGDTRVPAGPPEIKPPSEKPTGPKIGAPSRMKHDDL</sequence>
<dbReference type="EnsemblMetazoa" id="CapteT172308">
    <property type="protein sequence ID" value="CapteP172308"/>
    <property type="gene ID" value="CapteG172308"/>
</dbReference>
<comment type="similarity">
    <text evidence="1 4">Belongs to the glutathione peroxidase family.</text>
</comment>
<dbReference type="EMBL" id="AMQN01008360">
    <property type="status" value="NOT_ANNOTATED_CDS"/>
    <property type="molecule type" value="Genomic_DNA"/>
</dbReference>
<evidence type="ECO:0000256" key="5">
    <source>
        <dbReference type="SAM" id="MobiDB-lite"/>
    </source>
</evidence>
<dbReference type="GO" id="GO:0006979">
    <property type="term" value="P:response to oxidative stress"/>
    <property type="evidence" value="ECO:0007669"/>
    <property type="project" value="InterPro"/>
</dbReference>
<dbReference type="PROSITE" id="PS00460">
    <property type="entry name" value="GLUTATHIONE_PEROXID_1"/>
    <property type="match status" value="1"/>
</dbReference>
<evidence type="ECO:0000313" key="8">
    <source>
        <dbReference type="EnsemblMetazoa" id="CapteP172308"/>
    </source>
</evidence>
<feature type="signal peptide" evidence="6">
    <location>
        <begin position="1"/>
        <end position="22"/>
    </location>
</feature>
<gene>
    <name evidence="7" type="ORF">CAPTEDRAFT_172308</name>
</gene>
<feature type="chain" id="PRO_5008788116" description="Glutathione peroxidase" evidence="6">
    <location>
        <begin position="23"/>
        <end position="242"/>
    </location>
</feature>
<dbReference type="PANTHER" id="PTHR11592:SF78">
    <property type="entry name" value="GLUTATHIONE PEROXIDASE"/>
    <property type="match status" value="1"/>
</dbReference>
<dbReference type="PRINTS" id="PR01011">
    <property type="entry name" value="GLUTPROXDASE"/>
</dbReference>
<dbReference type="HOGENOM" id="CLU_029507_0_1_1"/>
<dbReference type="PROSITE" id="PS00763">
    <property type="entry name" value="GLUTATHIONE_PEROXID_2"/>
    <property type="match status" value="1"/>
</dbReference>
<dbReference type="InterPro" id="IPR000889">
    <property type="entry name" value="Glutathione_peroxidase"/>
</dbReference>
<dbReference type="Gene3D" id="3.40.30.10">
    <property type="entry name" value="Glutaredoxin"/>
    <property type="match status" value="1"/>
</dbReference>
<dbReference type="InterPro" id="IPR029760">
    <property type="entry name" value="GPX_CS"/>
</dbReference>
<keyword evidence="2 4" id="KW-0575">Peroxidase</keyword>
<keyword evidence="3 4" id="KW-0560">Oxidoreductase</keyword>
<evidence type="ECO:0000313" key="7">
    <source>
        <dbReference type="EMBL" id="ELU03712.1"/>
    </source>
</evidence>
<dbReference type="EMBL" id="AMQN01008361">
    <property type="status" value="NOT_ANNOTATED_CDS"/>
    <property type="molecule type" value="Genomic_DNA"/>
</dbReference>
<evidence type="ECO:0000256" key="2">
    <source>
        <dbReference type="ARBA" id="ARBA00022559"/>
    </source>
</evidence>
<reference evidence="7 9" key="2">
    <citation type="journal article" date="2013" name="Nature">
        <title>Insights into bilaterian evolution from three spiralian genomes.</title>
        <authorList>
            <person name="Simakov O."/>
            <person name="Marletaz F."/>
            <person name="Cho S.J."/>
            <person name="Edsinger-Gonzales E."/>
            <person name="Havlak P."/>
            <person name="Hellsten U."/>
            <person name="Kuo D.H."/>
            <person name="Larsson T."/>
            <person name="Lv J."/>
            <person name="Arendt D."/>
            <person name="Savage R."/>
            <person name="Osoegawa K."/>
            <person name="de Jong P."/>
            <person name="Grimwood J."/>
            <person name="Chapman J.A."/>
            <person name="Shapiro H."/>
            <person name="Aerts A."/>
            <person name="Otillar R.P."/>
            <person name="Terry A.Y."/>
            <person name="Boore J.L."/>
            <person name="Grigoriev I.V."/>
            <person name="Lindberg D.R."/>
            <person name="Seaver E.C."/>
            <person name="Weisblat D.A."/>
            <person name="Putnam N.H."/>
            <person name="Rokhsar D.S."/>
        </authorList>
    </citation>
    <scope>NUCLEOTIDE SEQUENCE</scope>
    <source>
        <strain evidence="7 9">I ESC-2004</strain>
    </source>
</reference>
<dbReference type="CDD" id="cd00340">
    <property type="entry name" value="GSH_Peroxidase"/>
    <property type="match status" value="1"/>
</dbReference>
<dbReference type="Pfam" id="PF00255">
    <property type="entry name" value="GSHPx"/>
    <property type="match status" value="1"/>
</dbReference>
<dbReference type="Proteomes" id="UP000014760">
    <property type="component" value="Unassembled WGS sequence"/>
</dbReference>
<evidence type="ECO:0000256" key="3">
    <source>
        <dbReference type="ARBA" id="ARBA00023002"/>
    </source>
</evidence>
<dbReference type="PROSITE" id="PS51355">
    <property type="entry name" value="GLUTATHIONE_PEROXID_3"/>
    <property type="match status" value="1"/>
</dbReference>
<organism evidence="7">
    <name type="scientific">Capitella teleta</name>
    <name type="common">Polychaete worm</name>
    <dbReference type="NCBI Taxonomy" id="283909"/>
    <lineage>
        <taxon>Eukaryota</taxon>
        <taxon>Metazoa</taxon>
        <taxon>Spiralia</taxon>
        <taxon>Lophotrochozoa</taxon>
        <taxon>Annelida</taxon>
        <taxon>Polychaeta</taxon>
        <taxon>Sedentaria</taxon>
        <taxon>Scolecida</taxon>
        <taxon>Capitellidae</taxon>
        <taxon>Capitella</taxon>
    </lineage>
</organism>
<dbReference type="InterPro" id="IPR029759">
    <property type="entry name" value="GPX_AS"/>
</dbReference>
<keyword evidence="9" id="KW-1185">Reference proteome</keyword>
<feature type="region of interest" description="Disordered" evidence="5">
    <location>
        <begin position="185"/>
        <end position="242"/>
    </location>
</feature>
<dbReference type="EMBL" id="AMQN01008362">
    <property type="status" value="NOT_ANNOTATED_CDS"/>
    <property type="molecule type" value="Genomic_DNA"/>
</dbReference>
<dbReference type="GO" id="GO:0004601">
    <property type="term" value="F:peroxidase activity"/>
    <property type="evidence" value="ECO:0007669"/>
    <property type="project" value="UniProtKB-KW"/>
</dbReference>
<dbReference type="AlphaFoldDB" id="R7UKA5"/>
<protein>
    <recommendedName>
        <fullName evidence="4">Glutathione peroxidase</fullName>
    </recommendedName>
</protein>
<evidence type="ECO:0000256" key="1">
    <source>
        <dbReference type="ARBA" id="ARBA00006926"/>
    </source>
</evidence>
<evidence type="ECO:0000256" key="6">
    <source>
        <dbReference type="SAM" id="SignalP"/>
    </source>
</evidence>
<name>R7UKA5_CAPTE</name>
<dbReference type="EMBL" id="KB302959">
    <property type="protein sequence ID" value="ELU03712.1"/>
    <property type="molecule type" value="Genomic_DNA"/>
</dbReference>
<dbReference type="OMA" id="QCGLTKQ"/>
<dbReference type="InterPro" id="IPR036249">
    <property type="entry name" value="Thioredoxin-like_sf"/>
</dbReference>
<keyword evidence="6" id="KW-0732">Signal</keyword>
<accession>R7UKA5</accession>
<dbReference type="OrthoDB" id="446890at2759"/>
<dbReference type="FunCoup" id="R7UKA5">
    <property type="interactions" value="1254"/>
</dbReference>
<dbReference type="PANTHER" id="PTHR11592">
    <property type="entry name" value="GLUTATHIONE PEROXIDASE"/>
    <property type="match status" value="1"/>
</dbReference>
<evidence type="ECO:0000313" key="9">
    <source>
        <dbReference type="Proteomes" id="UP000014760"/>
    </source>
</evidence>
<dbReference type="STRING" id="283909.R7UKA5"/>
<reference evidence="9" key="1">
    <citation type="submission" date="2012-12" db="EMBL/GenBank/DDBJ databases">
        <authorList>
            <person name="Hellsten U."/>
            <person name="Grimwood J."/>
            <person name="Chapman J.A."/>
            <person name="Shapiro H."/>
            <person name="Aerts A."/>
            <person name="Otillar R.P."/>
            <person name="Terry A.Y."/>
            <person name="Boore J.L."/>
            <person name="Simakov O."/>
            <person name="Marletaz F."/>
            <person name="Cho S.-J."/>
            <person name="Edsinger-Gonzales E."/>
            <person name="Havlak P."/>
            <person name="Kuo D.-H."/>
            <person name="Larsson T."/>
            <person name="Lv J."/>
            <person name="Arendt D."/>
            <person name="Savage R."/>
            <person name="Osoegawa K."/>
            <person name="de Jong P."/>
            <person name="Lindberg D.R."/>
            <person name="Seaver E.C."/>
            <person name="Weisblat D.A."/>
            <person name="Putnam N.H."/>
            <person name="Grigoriev I.V."/>
            <person name="Rokhsar D.S."/>
        </authorList>
    </citation>
    <scope>NUCLEOTIDE SEQUENCE</scope>
    <source>
        <strain evidence="9">I ESC-2004</strain>
    </source>
</reference>
<proteinExistence type="inferred from homology"/>
<reference evidence="8" key="3">
    <citation type="submission" date="2015-06" db="UniProtKB">
        <authorList>
            <consortium name="EnsemblMetazoa"/>
        </authorList>
    </citation>
    <scope>IDENTIFICATION</scope>
</reference>
<dbReference type="SUPFAM" id="SSF52833">
    <property type="entry name" value="Thioredoxin-like"/>
    <property type="match status" value="1"/>
</dbReference>
<evidence type="ECO:0000256" key="4">
    <source>
        <dbReference type="RuleBase" id="RU000499"/>
    </source>
</evidence>